<dbReference type="STRING" id="78410.A0A0N8H7Y5"/>
<name>A0A0N8H7Y5_9HYPO</name>
<proteinExistence type="predicted"/>
<feature type="compositionally biased region" description="Basic and acidic residues" evidence="1">
    <location>
        <begin position="157"/>
        <end position="171"/>
    </location>
</feature>
<dbReference type="InterPro" id="IPR006861">
    <property type="entry name" value="HABP4_PAIRBP1-bd"/>
</dbReference>
<keyword evidence="4" id="KW-1185">Reference proteome</keyword>
<feature type="compositionally biased region" description="Basic and acidic residues" evidence="1">
    <location>
        <begin position="129"/>
        <end position="138"/>
    </location>
</feature>
<feature type="region of interest" description="Disordered" evidence="1">
    <location>
        <begin position="223"/>
        <end position="249"/>
    </location>
</feature>
<dbReference type="OrthoDB" id="2122308at2759"/>
<gene>
    <name evidence="3" type="ORF">AK830_g3438</name>
</gene>
<comment type="caution">
    <text evidence="3">The sequence shown here is derived from an EMBL/GenBank/DDBJ whole genome shotgun (WGS) entry which is preliminary data.</text>
</comment>
<sequence>MAAQSDLATVDSCCGRKKHATSVRIRRRCWVVPSASGVRHSTGWVKPRPSTILYLTHIVSPPRSIAKVPHNYSPATYLTVLLPHYLITNTPPLYTTLSEKAPLHPKVSFASAARSHPLPISSGVTRSHKANDRDHKGLAEGTASPTEHLPRFFAKNGHADVDPKKIKKDGSGRGNWGSFGDDVADDEFRFTNARRRSNSSNVSHHITDFKTKFEVNEQEPVFEEAVHGPEEEDNELVKTDSSESGRSST</sequence>
<dbReference type="AlphaFoldDB" id="A0A0N8H7Y5"/>
<evidence type="ECO:0000313" key="3">
    <source>
        <dbReference type="EMBL" id="KPM43068.1"/>
    </source>
</evidence>
<feature type="compositionally biased region" description="Basic and acidic residues" evidence="1">
    <location>
        <begin position="224"/>
        <end position="243"/>
    </location>
</feature>
<evidence type="ECO:0000313" key="4">
    <source>
        <dbReference type="Proteomes" id="UP000050424"/>
    </source>
</evidence>
<feature type="domain" description="Hyaluronan/mRNA-binding protein" evidence="2">
    <location>
        <begin position="164"/>
        <end position="225"/>
    </location>
</feature>
<feature type="region of interest" description="Disordered" evidence="1">
    <location>
        <begin position="118"/>
        <end position="178"/>
    </location>
</feature>
<accession>A0A0N8H7Y5</accession>
<protein>
    <recommendedName>
        <fullName evidence="2">Hyaluronan/mRNA-binding protein domain-containing protein</fullName>
    </recommendedName>
</protein>
<evidence type="ECO:0000256" key="1">
    <source>
        <dbReference type="SAM" id="MobiDB-lite"/>
    </source>
</evidence>
<dbReference type="EMBL" id="LKCW01000038">
    <property type="protein sequence ID" value="KPM43068.1"/>
    <property type="molecule type" value="Genomic_DNA"/>
</dbReference>
<evidence type="ECO:0000259" key="2">
    <source>
        <dbReference type="Pfam" id="PF04774"/>
    </source>
</evidence>
<dbReference type="Pfam" id="PF04774">
    <property type="entry name" value="HABP4_PAI-RBP1"/>
    <property type="match status" value="1"/>
</dbReference>
<organism evidence="3 4">
    <name type="scientific">Neonectria ditissima</name>
    <dbReference type="NCBI Taxonomy" id="78410"/>
    <lineage>
        <taxon>Eukaryota</taxon>
        <taxon>Fungi</taxon>
        <taxon>Dikarya</taxon>
        <taxon>Ascomycota</taxon>
        <taxon>Pezizomycotina</taxon>
        <taxon>Sordariomycetes</taxon>
        <taxon>Hypocreomycetidae</taxon>
        <taxon>Hypocreales</taxon>
        <taxon>Nectriaceae</taxon>
        <taxon>Neonectria</taxon>
    </lineage>
</organism>
<reference evidence="3 4" key="1">
    <citation type="submission" date="2015-09" db="EMBL/GenBank/DDBJ databases">
        <title>Draft genome of a European isolate of the apple canker pathogen Neonectria ditissima.</title>
        <authorList>
            <person name="Gomez-Cortecero A."/>
            <person name="Harrison R.J."/>
            <person name="Armitage A.D."/>
        </authorList>
    </citation>
    <scope>NUCLEOTIDE SEQUENCE [LARGE SCALE GENOMIC DNA]</scope>
    <source>
        <strain evidence="3 4">R09/05</strain>
    </source>
</reference>
<dbReference type="Proteomes" id="UP000050424">
    <property type="component" value="Unassembled WGS sequence"/>
</dbReference>